<dbReference type="PANTHER" id="PTHR43046">
    <property type="entry name" value="GDP-MANNOSE MANNOSYL HYDROLASE"/>
    <property type="match status" value="1"/>
</dbReference>
<dbReference type="SUPFAM" id="SSF55811">
    <property type="entry name" value="Nudix"/>
    <property type="match status" value="1"/>
</dbReference>
<reference evidence="4 5" key="1">
    <citation type="submission" date="2014-09" db="EMBL/GenBank/DDBJ databases">
        <title>Vibrio maritimus JCM 19235. (C45) whole genome shotgun sequence.</title>
        <authorList>
            <person name="Sawabe T."/>
            <person name="Meirelles P."/>
            <person name="Nakanishi M."/>
            <person name="Sayaka M."/>
            <person name="Hattori M."/>
            <person name="Ohkuma M."/>
        </authorList>
    </citation>
    <scope>NUCLEOTIDE SEQUENCE [LARGE SCALE GENOMIC DNA]</scope>
    <source>
        <strain evidence="5">JCM19235</strain>
    </source>
</reference>
<feature type="domain" description="Nudix hydrolase" evidence="3">
    <location>
        <begin position="1"/>
        <end position="136"/>
    </location>
</feature>
<dbReference type="Pfam" id="PF00293">
    <property type="entry name" value="NUDIX"/>
    <property type="match status" value="1"/>
</dbReference>
<organism evidence="4 5">
    <name type="scientific">Vibrio maritimus</name>
    <dbReference type="NCBI Taxonomy" id="990268"/>
    <lineage>
        <taxon>Bacteria</taxon>
        <taxon>Pseudomonadati</taxon>
        <taxon>Pseudomonadota</taxon>
        <taxon>Gammaproteobacteria</taxon>
        <taxon>Vibrionales</taxon>
        <taxon>Vibrionaceae</taxon>
        <taxon>Vibrio</taxon>
    </lineage>
</organism>
<dbReference type="STRING" id="990268.JCM19235_4289"/>
<gene>
    <name evidence="4" type="ORF">JCM19235_4289</name>
</gene>
<accession>A0A090S0T3</accession>
<name>A0A090S0T3_9VIBR</name>
<dbReference type="PROSITE" id="PS51462">
    <property type="entry name" value="NUDIX"/>
    <property type="match status" value="1"/>
</dbReference>
<dbReference type="GO" id="GO:0016787">
    <property type="term" value="F:hydrolase activity"/>
    <property type="evidence" value="ECO:0007669"/>
    <property type="project" value="UniProtKB-KW"/>
</dbReference>
<evidence type="ECO:0000256" key="1">
    <source>
        <dbReference type="ARBA" id="ARBA00001946"/>
    </source>
</evidence>
<sequence length="165" mass="18983">MKHRIRAAGIAVKDNCVLMLRVQDPYSGEYWIPPGGGFEEGDVSTKQGLKREFKEETNLDVEVGELICVREFYETSAERYHVELFYHITEWTGDANLQNLRGLNDEEYIQEVVWLPIEKLSEYKTFPANLCEEVLPIIEKGHYAKHLGSYVQGEGESINRLDGNE</sequence>
<protein>
    <recommendedName>
        <fullName evidence="3">Nudix hydrolase domain-containing protein</fullName>
    </recommendedName>
</protein>
<dbReference type="EMBL" id="BBMR01000005">
    <property type="protein sequence ID" value="GAL20089.1"/>
    <property type="molecule type" value="Genomic_DNA"/>
</dbReference>
<dbReference type="CDD" id="cd18880">
    <property type="entry name" value="NUDIX_ADPRase"/>
    <property type="match status" value="1"/>
</dbReference>
<reference evidence="4 5" key="2">
    <citation type="submission" date="2014-09" db="EMBL/GenBank/DDBJ databases">
        <authorList>
            <consortium name="NBRP consortium"/>
            <person name="Sawabe T."/>
            <person name="Meirelles P."/>
            <person name="Nakanishi M."/>
            <person name="Sayaka M."/>
            <person name="Hattori M."/>
            <person name="Ohkuma M."/>
        </authorList>
    </citation>
    <scope>NUCLEOTIDE SEQUENCE [LARGE SCALE GENOMIC DNA]</scope>
    <source>
        <strain evidence="5">JCM19235</strain>
    </source>
</reference>
<dbReference type="Proteomes" id="UP000029228">
    <property type="component" value="Unassembled WGS sequence"/>
</dbReference>
<evidence type="ECO:0000256" key="2">
    <source>
        <dbReference type="ARBA" id="ARBA00022801"/>
    </source>
</evidence>
<evidence type="ECO:0000313" key="4">
    <source>
        <dbReference type="EMBL" id="GAL20089.1"/>
    </source>
</evidence>
<dbReference type="Gene3D" id="3.90.79.10">
    <property type="entry name" value="Nucleoside Triphosphate Pyrophosphohydrolase"/>
    <property type="match status" value="1"/>
</dbReference>
<proteinExistence type="predicted"/>
<evidence type="ECO:0000313" key="5">
    <source>
        <dbReference type="Proteomes" id="UP000029228"/>
    </source>
</evidence>
<dbReference type="PANTHER" id="PTHR43046:SF16">
    <property type="entry name" value="ADP-RIBOSE PYROPHOSPHATASE YJHB-RELATED"/>
    <property type="match status" value="1"/>
</dbReference>
<dbReference type="AlphaFoldDB" id="A0A090S0T3"/>
<keyword evidence="5" id="KW-1185">Reference proteome</keyword>
<comment type="caution">
    <text evidence="4">The sequence shown here is derived from an EMBL/GenBank/DDBJ whole genome shotgun (WGS) entry which is preliminary data.</text>
</comment>
<comment type="cofactor">
    <cofactor evidence="1">
        <name>Mg(2+)</name>
        <dbReference type="ChEBI" id="CHEBI:18420"/>
    </cofactor>
</comment>
<evidence type="ECO:0000259" key="3">
    <source>
        <dbReference type="PROSITE" id="PS51462"/>
    </source>
</evidence>
<dbReference type="InterPro" id="IPR015797">
    <property type="entry name" value="NUDIX_hydrolase-like_dom_sf"/>
</dbReference>
<dbReference type="OrthoDB" id="9810648at2"/>
<keyword evidence="2" id="KW-0378">Hydrolase</keyword>
<dbReference type="InterPro" id="IPR000086">
    <property type="entry name" value="NUDIX_hydrolase_dom"/>
</dbReference>